<dbReference type="EMBL" id="JAMZMM010000039">
    <property type="protein sequence ID" value="MCP2728108.1"/>
    <property type="molecule type" value="Genomic_DNA"/>
</dbReference>
<dbReference type="RefSeq" id="WP_254010911.1">
    <property type="nucleotide sequence ID" value="NZ_JAMZMM010000039.1"/>
</dbReference>
<proteinExistence type="predicted"/>
<dbReference type="InterPro" id="IPR028082">
    <property type="entry name" value="Peripla_BP_I"/>
</dbReference>
<evidence type="ECO:0000313" key="3">
    <source>
        <dbReference type="Proteomes" id="UP001204953"/>
    </source>
</evidence>
<protein>
    <submittedName>
        <fullName evidence="2">Uncharacterized protein</fullName>
    </submittedName>
</protein>
<gene>
    <name evidence="2" type="ORF">NJ959_06415</name>
</gene>
<feature type="compositionally biased region" description="Polar residues" evidence="1">
    <location>
        <begin position="10"/>
        <end position="21"/>
    </location>
</feature>
<keyword evidence="3" id="KW-1185">Reference proteome</keyword>
<evidence type="ECO:0000256" key="1">
    <source>
        <dbReference type="SAM" id="MobiDB-lite"/>
    </source>
</evidence>
<dbReference type="SUPFAM" id="SSF53822">
    <property type="entry name" value="Periplasmic binding protein-like I"/>
    <property type="match status" value="1"/>
</dbReference>
<dbReference type="Gene3D" id="3.40.50.2300">
    <property type="match status" value="1"/>
</dbReference>
<reference evidence="2" key="1">
    <citation type="submission" date="2022-06" db="EMBL/GenBank/DDBJ databases">
        <title>New cyanobacteria of genus Symplocastrum in benthos of Lake Baikal.</title>
        <authorList>
            <person name="Sorokovikova E."/>
            <person name="Tikhonova I."/>
            <person name="Krasnopeev A."/>
            <person name="Evseev P."/>
            <person name="Gladkikh A."/>
            <person name="Belykh O."/>
        </authorList>
    </citation>
    <scope>NUCLEOTIDE SEQUENCE</scope>
    <source>
        <strain evidence="2">BBK-W-15</strain>
    </source>
</reference>
<evidence type="ECO:0000313" key="2">
    <source>
        <dbReference type="EMBL" id="MCP2728108.1"/>
    </source>
</evidence>
<feature type="region of interest" description="Disordered" evidence="1">
    <location>
        <begin position="1"/>
        <end position="21"/>
    </location>
</feature>
<organism evidence="2 3">
    <name type="scientific">Limnofasciculus baicalensis BBK-W-15</name>
    <dbReference type="NCBI Taxonomy" id="2699891"/>
    <lineage>
        <taxon>Bacteria</taxon>
        <taxon>Bacillati</taxon>
        <taxon>Cyanobacteriota</taxon>
        <taxon>Cyanophyceae</taxon>
        <taxon>Coleofasciculales</taxon>
        <taxon>Coleofasciculaceae</taxon>
        <taxon>Limnofasciculus</taxon>
        <taxon>Limnofasciculus baicalensis</taxon>
    </lineage>
</organism>
<name>A0AAE3GQP8_9CYAN</name>
<accession>A0AAE3GQP8</accession>
<dbReference type="Proteomes" id="UP001204953">
    <property type="component" value="Unassembled WGS sequence"/>
</dbReference>
<comment type="caution">
    <text evidence="2">The sequence shown here is derived from an EMBL/GenBank/DDBJ whole genome shotgun (WGS) entry which is preliminary data.</text>
</comment>
<sequence>MPLRSDRKSATANPSATGDTSTAIPIGIALPQTGNVSLIGQESIAGAKIAEIYFHQQRGINGIPIKSEIILCSSC</sequence>
<dbReference type="AlphaFoldDB" id="A0AAE3GQP8"/>